<protein>
    <recommendedName>
        <fullName evidence="4">Helix-turn-helix domain-containing protein</fullName>
    </recommendedName>
</protein>
<keyword evidence="3" id="KW-1185">Reference proteome</keyword>
<dbReference type="Proteomes" id="UP000006072">
    <property type="component" value="Unassembled WGS sequence"/>
</dbReference>
<evidence type="ECO:0000313" key="2">
    <source>
        <dbReference type="EMBL" id="EJZ04176.1"/>
    </source>
</evidence>
<feature type="region of interest" description="Disordered" evidence="1">
    <location>
        <begin position="85"/>
        <end position="104"/>
    </location>
</feature>
<dbReference type="AlphaFoldDB" id="K0UB87"/>
<gene>
    <name evidence="2" type="ORF">MVAC_29890</name>
</gene>
<evidence type="ECO:0000256" key="1">
    <source>
        <dbReference type="SAM" id="MobiDB-lite"/>
    </source>
</evidence>
<organism evidence="2 3">
    <name type="scientific">Mycolicibacterium vaccae ATCC 25954</name>
    <dbReference type="NCBI Taxonomy" id="1194972"/>
    <lineage>
        <taxon>Bacteria</taxon>
        <taxon>Bacillati</taxon>
        <taxon>Actinomycetota</taxon>
        <taxon>Actinomycetes</taxon>
        <taxon>Mycobacteriales</taxon>
        <taxon>Mycobacteriaceae</taxon>
        <taxon>Mycolicibacterium</taxon>
    </lineage>
</organism>
<sequence length="236" mass="26710">MDEIKVVGTPMTGHEPEKSTQPVSSAPPIVTYSLEEVAAMVLPPDMKAPERWLAERLRRNKISGYKIGRTWRMTHADVEDFIARHRSSPPPVPVSETEERETYPGGLTRRSWQNLRRSQIPGTVQYNRRNGIPRTMPGEGRAIEHDKVHPLPSSFVKVIPESLGAIAAMPPLTEAQQALWDRVQAEGEVIFSGKTAKKTVEALAKRALVDYDAEYILNEKHLYYAYRFTVRLRPKA</sequence>
<name>K0UB87_MYCVA</name>
<reference evidence="2 3" key="1">
    <citation type="journal article" date="2012" name="J. Bacteriol.">
        <title>Complete Genome Sequence of Mycobacterium vaccae Type Strain ATCC 25954.</title>
        <authorList>
            <person name="Ho Y.S."/>
            <person name="Adroub S.A."/>
            <person name="Abadi M."/>
            <person name="Al Alwan B."/>
            <person name="Alkhateeb R."/>
            <person name="Gao G."/>
            <person name="Ragab A."/>
            <person name="Ali S."/>
            <person name="van Soolingen D."/>
            <person name="Bitter W."/>
            <person name="Pain A."/>
            <person name="Abdallah A.M."/>
        </authorList>
    </citation>
    <scope>NUCLEOTIDE SEQUENCE [LARGE SCALE GENOMIC DNA]</scope>
    <source>
        <strain evidence="2 3">ATCC 25954</strain>
    </source>
</reference>
<accession>K0UB87</accession>
<dbReference type="RefSeq" id="WP_003934075.1">
    <property type="nucleotide sequence ID" value="NZ_JH814713.1"/>
</dbReference>
<dbReference type="PATRIC" id="fig|1194972.3.peg.5903"/>
<evidence type="ECO:0008006" key="4">
    <source>
        <dbReference type="Google" id="ProtNLM"/>
    </source>
</evidence>
<dbReference type="EMBL" id="ALQA01000147">
    <property type="protein sequence ID" value="EJZ04176.1"/>
    <property type="molecule type" value="Genomic_DNA"/>
</dbReference>
<evidence type="ECO:0000313" key="3">
    <source>
        <dbReference type="Proteomes" id="UP000006072"/>
    </source>
</evidence>
<dbReference type="HOGENOM" id="CLU_1174398_0_0_11"/>
<dbReference type="eggNOG" id="ENOG5032609">
    <property type="taxonomic scope" value="Bacteria"/>
</dbReference>
<comment type="caution">
    <text evidence="2">The sequence shown here is derived from an EMBL/GenBank/DDBJ whole genome shotgun (WGS) entry which is preliminary data.</text>
</comment>
<proteinExistence type="predicted"/>
<feature type="region of interest" description="Disordered" evidence="1">
    <location>
        <begin position="1"/>
        <end position="26"/>
    </location>
</feature>